<organism evidence="1 2">
    <name type="scientific">Neonectria punicea</name>
    <dbReference type="NCBI Taxonomy" id="979145"/>
    <lineage>
        <taxon>Eukaryota</taxon>
        <taxon>Fungi</taxon>
        <taxon>Dikarya</taxon>
        <taxon>Ascomycota</taxon>
        <taxon>Pezizomycotina</taxon>
        <taxon>Sordariomycetes</taxon>
        <taxon>Hypocreomycetidae</taxon>
        <taxon>Hypocreales</taxon>
        <taxon>Nectriaceae</taxon>
        <taxon>Neonectria</taxon>
    </lineage>
</organism>
<comment type="caution">
    <text evidence="1">The sequence shown here is derived from an EMBL/GenBank/DDBJ whole genome shotgun (WGS) entry which is preliminary data.</text>
</comment>
<protein>
    <submittedName>
        <fullName evidence="1">Uncharacterized protein</fullName>
    </submittedName>
</protein>
<accession>A0ABR1H001</accession>
<dbReference type="Gene3D" id="3.40.50.300">
    <property type="entry name" value="P-loop containing nucleotide triphosphate hydrolases"/>
    <property type="match status" value="1"/>
</dbReference>
<keyword evidence="2" id="KW-1185">Reference proteome</keyword>
<evidence type="ECO:0000313" key="2">
    <source>
        <dbReference type="Proteomes" id="UP001498476"/>
    </source>
</evidence>
<gene>
    <name evidence="1" type="ORF">QQX98_006870</name>
</gene>
<sequence length="241" mass="28123">MYEYSCHKDLRHRYDFVVRLSLRKLEHTGDLKQLLFDELFKLDPRGHELAAKLSHLILKQGHDEEVQSTKSPNILFILGGLDETRGWSQEKLDLLENGQFLTEEIINAVRDSRRLERPVRAEIDVLSKISIKLTDQSKVEFVDGDIINAINELEQETKTSLPLGLDKNIQKLSFLRMDSSHVPPTCAFLHLTFQEFFAAEYLVNEKLFRIRLHRAQKRIGMPTWACIVEPAQGWTRRLFRL</sequence>
<reference evidence="1 2" key="1">
    <citation type="journal article" date="2025" name="Microbiol. Resour. Announc.">
        <title>Draft genome sequences for Neonectria magnoliae and Neonectria punicea, canker pathogens of Liriodendron tulipifera and Acer saccharum in West Virginia.</title>
        <authorList>
            <person name="Petronek H.M."/>
            <person name="Kasson M.T."/>
            <person name="Metheny A.M."/>
            <person name="Stauder C.M."/>
            <person name="Lovett B."/>
            <person name="Lynch S.C."/>
            <person name="Garnas J.R."/>
            <person name="Kasson L.R."/>
            <person name="Stajich J.E."/>
        </authorList>
    </citation>
    <scope>NUCLEOTIDE SEQUENCE [LARGE SCALE GENOMIC DNA]</scope>
    <source>
        <strain evidence="1 2">NRRL 64653</strain>
    </source>
</reference>
<name>A0ABR1H001_9HYPO</name>
<dbReference type="InterPro" id="IPR027417">
    <property type="entry name" value="P-loop_NTPase"/>
</dbReference>
<dbReference type="EMBL" id="JAZAVJ010000107">
    <property type="protein sequence ID" value="KAK7414273.1"/>
    <property type="molecule type" value="Genomic_DNA"/>
</dbReference>
<proteinExistence type="predicted"/>
<dbReference type="Proteomes" id="UP001498476">
    <property type="component" value="Unassembled WGS sequence"/>
</dbReference>
<evidence type="ECO:0000313" key="1">
    <source>
        <dbReference type="EMBL" id="KAK7414273.1"/>
    </source>
</evidence>